<protein>
    <submittedName>
        <fullName evidence="1">DNA replication complex GINS family protein</fullName>
    </submittedName>
</protein>
<dbReference type="RefSeq" id="WP_255333111.1">
    <property type="nucleotide sequence ID" value="NZ_VOTZ01000020.1"/>
</dbReference>
<accession>A0ABD4TN04</accession>
<name>A0ABD4TN04_9EURY</name>
<dbReference type="EMBL" id="VOTZ01000020">
    <property type="protein sequence ID" value="MCQ1539148.1"/>
    <property type="molecule type" value="Genomic_DNA"/>
</dbReference>
<keyword evidence="2" id="KW-1185">Reference proteome</keyword>
<evidence type="ECO:0000313" key="1">
    <source>
        <dbReference type="EMBL" id="MCQ1539148.1"/>
    </source>
</evidence>
<organism evidence="1 2">
    <name type="scientific">Methanocalculus taiwanensis</name>
    <dbReference type="NCBI Taxonomy" id="106207"/>
    <lineage>
        <taxon>Archaea</taxon>
        <taxon>Methanobacteriati</taxon>
        <taxon>Methanobacteriota</taxon>
        <taxon>Stenosarchaea group</taxon>
        <taxon>Methanomicrobia</taxon>
        <taxon>Methanomicrobiales</taxon>
        <taxon>Methanocalculaceae</taxon>
        <taxon>Methanocalculus</taxon>
    </lineage>
</organism>
<comment type="caution">
    <text evidence="1">The sequence shown here is derived from an EMBL/GenBank/DDBJ whole genome shotgun (WGS) entry which is preliminary data.</text>
</comment>
<dbReference type="CDD" id="cd11714">
    <property type="entry name" value="GINS_A_archaea"/>
    <property type="match status" value="1"/>
</dbReference>
<evidence type="ECO:0000313" key="2">
    <source>
        <dbReference type="Proteomes" id="UP001524383"/>
    </source>
</evidence>
<proteinExistence type="predicted"/>
<sequence length="205" mass="23429">MTISFDRVRSILFDERASGVLTEIPPDLYVKVHEEIELMYKELYDSGDPLSDRSQDMIRQVESFKSYIQEIFSIRTGRIIELALAKGNGDTIDREVRRMMIAEEQALFDSVAKAVQHARAELIDPRSRKPTLIVETEIPEHEEEAEDDVAPRGLSLIRLIAPIEPFMGIDGRTYALQNEDVIYLPSPNATVLCDRNIALNIRIRK</sequence>
<dbReference type="Proteomes" id="UP001524383">
    <property type="component" value="Unassembled WGS sequence"/>
</dbReference>
<dbReference type="AlphaFoldDB" id="A0ABD4TN04"/>
<gene>
    <name evidence="1" type="ORF">FTO68_09170</name>
</gene>
<reference evidence="1 2" key="1">
    <citation type="submission" date="2019-08" db="EMBL/GenBank/DDBJ databases">
        <authorList>
            <person name="Chen S.-C."/>
            <person name="Lai M.-C."/>
            <person name="You Y.-T."/>
        </authorList>
    </citation>
    <scope>NUCLEOTIDE SEQUENCE [LARGE SCALE GENOMIC DNA]</scope>
    <source>
        <strain evidence="1 2">P2F9704a</strain>
    </source>
</reference>
<dbReference type="Gene3D" id="3.40.5.50">
    <property type="match status" value="1"/>
</dbReference>